<dbReference type="OrthoDB" id="17046at2759"/>
<dbReference type="Proteomes" id="UP000290572">
    <property type="component" value="Unassembled WGS sequence"/>
</dbReference>
<keyword evidence="8" id="KW-1185">Reference proteome</keyword>
<name>A0A498LD72_LABRO</name>
<sequence length="361" mass="40013">MDFIRTVVAFTLLAVLGQAAVVTENGLPFHWDKAPNELSKLDTVDGVIQVKPWDYLQRMALYKLLINSTDPYMSSMGPGEKQNPLWSLPLQLGWKLRSGRLTDPSSGSSSTCGLESSEPVCISPQSWYACVNYYLSVLPFLAAVQTGVIGKGEIQLKIEVPADVAQDYCSSYTDCSTKHPDAMTKWENLFQSLKDISHSDETDLIKKDKILGLLWAAEEASLQTASSACSERQKLYSSPEVRFGQSWLSSAAYVAAVNFHANIERSEKFMAPLPSRVLQESDKPPHIADLSAEENHTLYIFGWMHSVNQLLSGSLLNLWRSAMCSLQAREKGQSLLQDLILDPKFPGFSLMGILTEMTTSC</sequence>
<evidence type="ECO:0000256" key="6">
    <source>
        <dbReference type="SAM" id="SignalP"/>
    </source>
</evidence>
<evidence type="ECO:0000256" key="2">
    <source>
        <dbReference type="ARBA" id="ARBA00009122"/>
    </source>
</evidence>
<proteinExistence type="evidence at protein level"/>
<evidence type="ECO:0000313" key="8">
    <source>
        <dbReference type="Proteomes" id="UP000290572"/>
    </source>
</evidence>
<dbReference type="InterPro" id="IPR008499">
    <property type="entry name" value="Leg1"/>
</dbReference>
<keyword evidence="5" id="KW-0325">Glycoprotein</keyword>
<dbReference type="Pfam" id="PF05612">
    <property type="entry name" value="Leg1"/>
    <property type="match status" value="1"/>
</dbReference>
<dbReference type="AlphaFoldDB" id="A0A498LD72"/>
<comment type="similarity">
    <text evidence="2">Belongs to the LEG1 family.</text>
</comment>
<keyword evidence="3" id="KW-0964">Secreted</keyword>
<dbReference type="GO" id="GO:0005615">
    <property type="term" value="C:extracellular space"/>
    <property type="evidence" value="ECO:0007669"/>
    <property type="project" value="TreeGrafter"/>
</dbReference>
<dbReference type="PANTHER" id="PTHR18820:SF1">
    <property type="entry name" value="PROTEIN LEG1 HOMOLOG"/>
    <property type="match status" value="1"/>
</dbReference>
<comment type="subcellular location">
    <subcellularLocation>
        <location evidence="1">Secreted</location>
    </subcellularLocation>
</comment>
<feature type="signal peptide" evidence="6">
    <location>
        <begin position="1"/>
        <end position="19"/>
    </location>
</feature>
<evidence type="ECO:0000256" key="3">
    <source>
        <dbReference type="ARBA" id="ARBA00022525"/>
    </source>
</evidence>
<dbReference type="EMBL" id="QBIY01013377">
    <property type="protein sequence ID" value="RXN06180.1"/>
    <property type="molecule type" value="Genomic_DNA"/>
</dbReference>
<evidence type="ECO:0007829" key="9">
    <source>
        <dbReference type="PeptideAtlas" id="A0A498LD72"/>
    </source>
</evidence>
<evidence type="ECO:0000256" key="4">
    <source>
        <dbReference type="ARBA" id="ARBA00022729"/>
    </source>
</evidence>
<evidence type="ECO:0000313" key="7">
    <source>
        <dbReference type="EMBL" id="RXN06180.1"/>
    </source>
</evidence>
<evidence type="ECO:0000256" key="5">
    <source>
        <dbReference type="ARBA" id="ARBA00023180"/>
    </source>
</evidence>
<organism evidence="7 8">
    <name type="scientific">Labeo rohita</name>
    <name type="common">Indian major carp</name>
    <name type="synonym">Cyprinus rohita</name>
    <dbReference type="NCBI Taxonomy" id="84645"/>
    <lineage>
        <taxon>Eukaryota</taxon>
        <taxon>Metazoa</taxon>
        <taxon>Chordata</taxon>
        <taxon>Craniata</taxon>
        <taxon>Vertebrata</taxon>
        <taxon>Euteleostomi</taxon>
        <taxon>Actinopterygii</taxon>
        <taxon>Neopterygii</taxon>
        <taxon>Teleostei</taxon>
        <taxon>Ostariophysi</taxon>
        <taxon>Cypriniformes</taxon>
        <taxon>Cyprinidae</taxon>
        <taxon>Labeoninae</taxon>
        <taxon>Labeonini</taxon>
        <taxon>Labeo</taxon>
    </lineage>
</organism>
<evidence type="ECO:0000256" key="1">
    <source>
        <dbReference type="ARBA" id="ARBA00004613"/>
    </source>
</evidence>
<dbReference type="PANTHER" id="PTHR18820">
    <property type="entry name" value="LEG1"/>
    <property type="match status" value="1"/>
</dbReference>
<dbReference type="STRING" id="84645.A0A498LD72"/>
<feature type="chain" id="PRO_5019786599" evidence="6">
    <location>
        <begin position="20"/>
        <end position="361"/>
    </location>
</feature>
<reference evidence="7 8" key="1">
    <citation type="submission" date="2018-03" db="EMBL/GenBank/DDBJ databases">
        <title>Draft genome sequence of Rohu Carp (Labeo rohita).</title>
        <authorList>
            <person name="Das P."/>
            <person name="Kushwaha B."/>
            <person name="Joshi C.G."/>
            <person name="Kumar D."/>
            <person name="Nagpure N.S."/>
            <person name="Sahoo L."/>
            <person name="Das S.P."/>
            <person name="Bit A."/>
            <person name="Patnaik S."/>
            <person name="Meher P.K."/>
            <person name="Jayasankar P."/>
            <person name="Koringa P.G."/>
            <person name="Patel N.V."/>
            <person name="Hinsu A.T."/>
            <person name="Kumar R."/>
            <person name="Pandey M."/>
            <person name="Agarwal S."/>
            <person name="Srivastava S."/>
            <person name="Singh M."/>
            <person name="Iquebal M.A."/>
            <person name="Jaiswal S."/>
            <person name="Angadi U.B."/>
            <person name="Kumar N."/>
            <person name="Raza M."/>
            <person name="Shah T.M."/>
            <person name="Rai A."/>
            <person name="Jena J.K."/>
        </authorList>
    </citation>
    <scope>NUCLEOTIDE SEQUENCE [LARGE SCALE GENOMIC DNA]</scope>
    <source>
        <strain evidence="7">DASCIFA01</strain>
        <tissue evidence="7">Testis</tissue>
    </source>
</reference>
<accession>A0A498LD72</accession>
<protein>
    <submittedName>
        <fullName evidence="7">LEG1-like protein</fullName>
    </submittedName>
</protein>
<keyword evidence="4 6" id="KW-0732">Signal</keyword>
<gene>
    <name evidence="7" type="ORF">ROHU_012458</name>
</gene>
<keyword evidence="9" id="KW-1267">Proteomics identification</keyword>
<comment type="caution">
    <text evidence="7">The sequence shown here is derived from an EMBL/GenBank/DDBJ whole genome shotgun (WGS) entry which is preliminary data.</text>
</comment>